<dbReference type="PANTHER" id="PTHR28055:SF1">
    <property type="entry name" value="ALTERED INHERITANCE OF MITOCHONDRIA PROTEIN 41, MITOCHONDRIAL"/>
    <property type="match status" value="1"/>
</dbReference>
<dbReference type="OrthoDB" id="9788127at2"/>
<comment type="caution">
    <text evidence="1">The sequence shown here is derived from an EMBL/GenBank/DDBJ whole genome shotgun (WGS) entry which is preliminary data.</text>
</comment>
<name>A0A545SZ74_9PROT</name>
<protein>
    <submittedName>
        <fullName evidence="1">GatB/YqeY domain-containing protein</fullName>
    </submittedName>
</protein>
<gene>
    <name evidence="1" type="ORF">FKG95_28135</name>
</gene>
<accession>A0A545SZ74</accession>
<dbReference type="RefSeq" id="WP_142899801.1">
    <property type="nucleotide sequence ID" value="NZ_ML660069.1"/>
</dbReference>
<dbReference type="Gene3D" id="1.10.1510.10">
    <property type="entry name" value="Uncharacterised protein YqeY/AIM41 PF09424, N-terminal domain"/>
    <property type="match status" value="1"/>
</dbReference>
<dbReference type="AlphaFoldDB" id="A0A545SZ74"/>
<dbReference type="Proteomes" id="UP000315252">
    <property type="component" value="Unassembled WGS sequence"/>
</dbReference>
<dbReference type="GO" id="GO:0016884">
    <property type="term" value="F:carbon-nitrogen ligase activity, with glutamine as amido-N-donor"/>
    <property type="evidence" value="ECO:0007669"/>
    <property type="project" value="InterPro"/>
</dbReference>
<evidence type="ECO:0000313" key="2">
    <source>
        <dbReference type="Proteomes" id="UP000315252"/>
    </source>
</evidence>
<proteinExistence type="predicted"/>
<dbReference type="Gene3D" id="1.10.10.410">
    <property type="match status" value="1"/>
</dbReference>
<evidence type="ECO:0000313" key="1">
    <source>
        <dbReference type="EMBL" id="TQV70250.1"/>
    </source>
</evidence>
<organism evidence="1 2">
    <name type="scientific">Denitrobaculum tricleocarpae</name>
    <dbReference type="NCBI Taxonomy" id="2591009"/>
    <lineage>
        <taxon>Bacteria</taxon>
        <taxon>Pseudomonadati</taxon>
        <taxon>Pseudomonadota</taxon>
        <taxon>Alphaproteobacteria</taxon>
        <taxon>Rhodospirillales</taxon>
        <taxon>Rhodospirillaceae</taxon>
        <taxon>Denitrobaculum</taxon>
    </lineage>
</organism>
<dbReference type="InterPro" id="IPR023168">
    <property type="entry name" value="GatB_Yqey_C_2"/>
</dbReference>
<reference evidence="1 2" key="1">
    <citation type="submission" date="2019-06" db="EMBL/GenBank/DDBJ databases">
        <title>Whole genome sequence for Rhodospirillaceae sp. R148.</title>
        <authorList>
            <person name="Wang G."/>
        </authorList>
    </citation>
    <scope>NUCLEOTIDE SEQUENCE [LARGE SCALE GENOMIC DNA]</scope>
    <source>
        <strain evidence="1 2">R148</strain>
    </source>
</reference>
<dbReference type="EMBL" id="VHSH01000018">
    <property type="protein sequence ID" value="TQV70250.1"/>
    <property type="molecule type" value="Genomic_DNA"/>
</dbReference>
<dbReference type="PANTHER" id="PTHR28055">
    <property type="entry name" value="ALTERED INHERITANCE OF MITOCHONDRIA PROTEIN 41, MITOCHONDRIAL"/>
    <property type="match status" value="1"/>
</dbReference>
<dbReference type="InterPro" id="IPR019004">
    <property type="entry name" value="YqeY/Aim41"/>
</dbReference>
<sequence length="151" mass="16787">MLRSRLNDALKDAMKAKESLAVSTLRLILAALKDRDIAGRSKGNSDGISEDEILEMLQKMVRQRRDSIEMYTKAGRDELAEREANEIVVIEQFLPQALGEDEMRAAIDTVIAELDASSIKDMGRVMAELKQRFAGQMDFGKASATVKELLA</sequence>
<dbReference type="Pfam" id="PF09424">
    <property type="entry name" value="YqeY"/>
    <property type="match status" value="1"/>
</dbReference>
<dbReference type="SUPFAM" id="SSF89095">
    <property type="entry name" value="GatB/YqeY motif"/>
    <property type="match status" value="1"/>
</dbReference>
<keyword evidence="2" id="KW-1185">Reference proteome</keyword>
<dbReference type="InterPro" id="IPR003789">
    <property type="entry name" value="Asn/Gln_tRNA_amidoTrase-B-like"/>
</dbReference>
<dbReference type="InterPro" id="IPR042184">
    <property type="entry name" value="YqeY/Aim41_N"/>
</dbReference>